<keyword evidence="3 7" id="KW-0812">Transmembrane</keyword>
<proteinExistence type="inferred from homology"/>
<dbReference type="Pfam" id="PF00083">
    <property type="entry name" value="Sugar_tr"/>
    <property type="match status" value="2"/>
</dbReference>
<keyword evidence="10" id="KW-1185">Reference proteome</keyword>
<evidence type="ECO:0000313" key="9">
    <source>
        <dbReference type="EMBL" id="KAJ4368082.1"/>
    </source>
</evidence>
<evidence type="ECO:0000256" key="1">
    <source>
        <dbReference type="ARBA" id="ARBA00004141"/>
    </source>
</evidence>
<feature type="transmembrane region" description="Helical" evidence="7">
    <location>
        <begin position="390"/>
        <end position="407"/>
    </location>
</feature>
<dbReference type="EMBL" id="JAPEUY010000011">
    <property type="protein sequence ID" value="KAJ4368082.1"/>
    <property type="molecule type" value="Genomic_DNA"/>
</dbReference>
<evidence type="ECO:0000256" key="3">
    <source>
        <dbReference type="ARBA" id="ARBA00022692"/>
    </source>
</evidence>
<dbReference type="GO" id="GO:0005351">
    <property type="term" value="F:carbohydrate:proton symporter activity"/>
    <property type="evidence" value="ECO:0007669"/>
    <property type="project" value="TreeGrafter"/>
</dbReference>
<dbReference type="AlphaFoldDB" id="A0A9W8Y668"/>
<comment type="caution">
    <text evidence="9">The sequence shown here is derived from an EMBL/GenBank/DDBJ whole genome shotgun (WGS) entry which is preliminary data.</text>
</comment>
<dbReference type="PANTHER" id="PTHR48022">
    <property type="entry name" value="PLASTIDIC GLUCOSE TRANSPORTER 4"/>
    <property type="match status" value="1"/>
</dbReference>
<dbReference type="OrthoDB" id="6612291at2759"/>
<dbReference type="PROSITE" id="PS50850">
    <property type="entry name" value="MFS"/>
    <property type="match status" value="1"/>
</dbReference>
<feature type="transmembrane region" description="Helical" evidence="7">
    <location>
        <begin position="60"/>
        <end position="84"/>
    </location>
</feature>
<reference evidence="9" key="1">
    <citation type="submission" date="2022-10" db="EMBL/GenBank/DDBJ databases">
        <title>Tapping the CABI collections for fungal endophytes: first genome assemblies for Collariella, Neodidymelliopsis, Ascochyta clinopodiicola, Didymella pomorum, Didymosphaeria variabile, Neocosmospora piperis and Neocucurbitaria cava.</title>
        <authorList>
            <person name="Hill R."/>
        </authorList>
    </citation>
    <scope>NUCLEOTIDE SEQUENCE</scope>
    <source>
        <strain evidence="9">IMI 356814</strain>
    </source>
</reference>
<feature type="transmembrane region" description="Helical" evidence="7">
    <location>
        <begin position="445"/>
        <end position="466"/>
    </location>
</feature>
<dbReference type="InterPro" id="IPR020846">
    <property type="entry name" value="MFS_dom"/>
</dbReference>
<accession>A0A9W8Y668</accession>
<dbReference type="SUPFAM" id="SSF103473">
    <property type="entry name" value="MFS general substrate transporter"/>
    <property type="match status" value="2"/>
</dbReference>
<name>A0A9W8Y668_9PLEO</name>
<sequence length="485" mass="53082">MALTNDVEMSNMKADVEKLEHTTSVSSVTQPLTASNSLPASSDEQMNLPLRKAFRQYSRLCWYVLGMTTVVLLWGYDGIVVGNITALPAFQRDFGGVWSEDEQAYIIPAFWLSLLSAIPDVGRGFGATTAGPLQDRIGRIKTLFIGATIATVSIVVMFFSNKGPSLDAKRGLLLFARLLQGCEFFIQIFALRFILASSLGSKELLTNATKPDGLGMIKIQALTYISETVPTCLRGPSMALFPVFNLLGNFIGALVIFGVESIDSDTSYLIAISSQWIFSICPLLLCFLLPESPAYYVRRKNMDAAKASLKRLYAPKNDADVVFEKLRLSIEHEEAIGSVASYADCFRGTNRRRTLIIMFANFLPPMFGLPLLTSISYFLQQTGMSSSQSLIFLIIGIVFGLFANTASSWTLSHIPRRRLTIVSLGAIALLWGAMGISGIKQNDNITPWLTAVFGTIIVICCGLGCWPSSYAMYVVPISNPLSLPS</sequence>
<evidence type="ECO:0000256" key="4">
    <source>
        <dbReference type="ARBA" id="ARBA00022989"/>
    </source>
</evidence>
<feature type="transmembrane region" description="Helical" evidence="7">
    <location>
        <begin position="104"/>
        <end position="122"/>
    </location>
</feature>
<evidence type="ECO:0000256" key="6">
    <source>
        <dbReference type="SAM" id="MobiDB-lite"/>
    </source>
</evidence>
<evidence type="ECO:0000259" key="8">
    <source>
        <dbReference type="PROSITE" id="PS50850"/>
    </source>
</evidence>
<feature type="transmembrane region" description="Helical" evidence="7">
    <location>
        <begin position="355"/>
        <end position="378"/>
    </location>
</feature>
<gene>
    <name evidence="9" type="ORF">N0V83_006437</name>
</gene>
<keyword evidence="4 7" id="KW-1133">Transmembrane helix</keyword>
<dbReference type="Proteomes" id="UP001140560">
    <property type="component" value="Unassembled WGS sequence"/>
</dbReference>
<dbReference type="GO" id="GO:0016020">
    <property type="term" value="C:membrane"/>
    <property type="evidence" value="ECO:0007669"/>
    <property type="project" value="UniProtKB-SubCell"/>
</dbReference>
<evidence type="ECO:0000313" key="10">
    <source>
        <dbReference type="Proteomes" id="UP001140560"/>
    </source>
</evidence>
<feature type="domain" description="Major facilitator superfamily (MFS) profile" evidence="8">
    <location>
        <begin position="63"/>
        <end position="485"/>
    </location>
</feature>
<feature type="compositionally biased region" description="Polar residues" evidence="6">
    <location>
        <begin position="22"/>
        <end position="40"/>
    </location>
</feature>
<dbReference type="InterPro" id="IPR050360">
    <property type="entry name" value="MFS_Sugar_Transporters"/>
</dbReference>
<feature type="transmembrane region" description="Helical" evidence="7">
    <location>
        <begin position="143"/>
        <end position="160"/>
    </location>
</feature>
<keyword evidence="5 7" id="KW-0472">Membrane</keyword>
<organism evidence="9 10">
    <name type="scientific">Neocucurbitaria cava</name>
    <dbReference type="NCBI Taxonomy" id="798079"/>
    <lineage>
        <taxon>Eukaryota</taxon>
        <taxon>Fungi</taxon>
        <taxon>Dikarya</taxon>
        <taxon>Ascomycota</taxon>
        <taxon>Pezizomycotina</taxon>
        <taxon>Dothideomycetes</taxon>
        <taxon>Pleosporomycetidae</taxon>
        <taxon>Pleosporales</taxon>
        <taxon>Pleosporineae</taxon>
        <taxon>Cucurbitariaceae</taxon>
        <taxon>Neocucurbitaria</taxon>
    </lineage>
</organism>
<feature type="region of interest" description="Disordered" evidence="6">
    <location>
        <begin position="21"/>
        <end position="40"/>
    </location>
</feature>
<dbReference type="InterPro" id="IPR005828">
    <property type="entry name" value="MFS_sugar_transport-like"/>
</dbReference>
<dbReference type="InterPro" id="IPR036259">
    <property type="entry name" value="MFS_trans_sf"/>
</dbReference>
<evidence type="ECO:0000256" key="7">
    <source>
        <dbReference type="SAM" id="Phobius"/>
    </source>
</evidence>
<dbReference type="Gene3D" id="1.20.1250.20">
    <property type="entry name" value="MFS general substrate transporter like domains"/>
    <property type="match status" value="1"/>
</dbReference>
<evidence type="ECO:0000256" key="2">
    <source>
        <dbReference type="ARBA" id="ARBA00010992"/>
    </source>
</evidence>
<evidence type="ECO:0000256" key="5">
    <source>
        <dbReference type="ARBA" id="ARBA00023136"/>
    </source>
</evidence>
<feature type="transmembrane region" description="Helical" evidence="7">
    <location>
        <begin position="172"/>
        <end position="195"/>
    </location>
</feature>
<feature type="transmembrane region" description="Helical" evidence="7">
    <location>
        <begin position="243"/>
        <end position="262"/>
    </location>
</feature>
<comment type="similarity">
    <text evidence="2">Belongs to the major facilitator superfamily. Sugar transporter (TC 2.A.1.1) family.</text>
</comment>
<protein>
    <recommendedName>
        <fullName evidence="8">Major facilitator superfamily (MFS) profile domain-containing protein</fullName>
    </recommendedName>
</protein>
<feature type="transmembrane region" description="Helical" evidence="7">
    <location>
        <begin position="268"/>
        <end position="290"/>
    </location>
</feature>
<comment type="subcellular location">
    <subcellularLocation>
        <location evidence="1">Membrane</location>
        <topology evidence="1">Multi-pass membrane protein</topology>
    </subcellularLocation>
</comment>
<feature type="transmembrane region" description="Helical" evidence="7">
    <location>
        <begin position="419"/>
        <end position="439"/>
    </location>
</feature>
<dbReference type="PANTHER" id="PTHR48022:SF41">
    <property type="entry name" value="MAJOR FACILITATOR SUPERFAMILY (MFS) PROFILE DOMAIN-CONTAINING PROTEIN"/>
    <property type="match status" value="1"/>
</dbReference>